<gene>
    <name evidence="2" type="ORF">E2N93_11735</name>
</gene>
<dbReference type="Pfam" id="PF02581">
    <property type="entry name" value="TMP-TENI"/>
    <property type="match status" value="1"/>
</dbReference>
<dbReference type="SUPFAM" id="SSF51391">
    <property type="entry name" value="Thiamin phosphate synthase"/>
    <property type="match status" value="1"/>
</dbReference>
<sequence>MCNVVSVTAKPLCKDDFLQKIQKISDSDTQYIILREKYLSEQEYFNLAKNVLSVCDKDKLIIHNFPETAVKLGVKKIHLPFGAFKDLKGREDFDLLGTSVHSTEDAIFAEENG</sequence>
<dbReference type="InterPro" id="IPR036206">
    <property type="entry name" value="ThiamineP_synth_sf"/>
</dbReference>
<dbReference type="Gene3D" id="3.20.20.70">
    <property type="entry name" value="Aldolase class I"/>
    <property type="match status" value="1"/>
</dbReference>
<dbReference type="CDD" id="cd00564">
    <property type="entry name" value="TMP_TenI"/>
    <property type="match status" value="1"/>
</dbReference>
<dbReference type="RefSeq" id="WP_249377448.1">
    <property type="nucleotide sequence ID" value="NZ_SNUZ01000019.1"/>
</dbReference>
<proteinExistence type="predicted"/>
<evidence type="ECO:0000259" key="1">
    <source>
        <dbReference type="Pfam" id="PF02581"/>
    </source>
</evidence>
<dbReference type="EMBL" id="SNUZ01000019">
    <property type="protein sequence ID" value="MCL3788637.1"/>
    <property type="molecule type" value="Genomic_DNA"/>
</dbReference>
<keyword evidence="3" id="KW-1185">Reference proteome</keyword>
<organism evidence="2 3">
    <name type="scientific">Ruminococcus bromii</name>
    <dbReference type="NCBI Taxonomy" id="40518"/>
    <lineage>
        <taxon>Bacteria</taxon>
        <taxon>Bacillati</taxon>
        <taxon>Bacillota</taxon>
        <taxon>Clostridia</taxon>
        <taxon>Eubacteriales</taxon>
        <taxon>Oscillospiraceae</taxon>
        <taxon>Ruminococcus</taxon>
    </lineage>
</organism>
<reference evidence="2 3" key="1">
    <citation type="submission" date="2019-03" db="EMBL/GenBank/DDBJ databases">
        <authorList>
            <person name="Molinero N."/>
            <person name="Sanchez B."/>
            <person name="Walker A."/>
            <person name="Duncan S."/>
            <person name="Delgado S."/>
            <person name="Margolles A."/>
        </authorList>
    </citation>
    <scope>NUCLEOTIDE SEQUENCE [LARGE SCALE GENOMIC DNA]</scope>
    <source>
        <strain evidence="2 3">IPLA60002</strain>
    </source>
</reference>
<dbReference type="InterPro" id="IPR013785">
    <property type="entry name" value="Aldolase_TIM"/>
</dbReference>
<evidence type="ECO:0000313" key="3">
    <source>
        <dbReference type="Proteomes" id="UP001056693"/>
    </source>
</evidence>
<name>A0ABT0NL10_9FIRM</name>
<feature type="non-terminal residue" evidence="2">
    <location>
        <position position="113"/>
    </location>
</feature>
<evidence type="ECO:0000313" key="2">
    <source>
        <dbReference type="EMBL" id="MCL3788637.1"/>
    </source>
</evidence>
<accession>A0ABT0NL10</accession>
<protein>
    <submittedName>
        <fullName evidence="2">Thiamine phosphate synthase</fullName>
    </submittedName>
</protein>
<comment type="caution">
    <text evidence="2">The sequence shown here is derived from an EMBL/GenBank/DDBJ whole genome shotgun (WGS) entry which is preliminary data.</text>
</comment>
<dbReference type="InterPro" id="IPR022998">
    <property type="entry name" value="ThiamineP_synth_TenI"/>
</dbReference>
<dbReference type="Proteomes" id="UP001056693">
    <property type="component" value="Unassembled WGS sequence"/>
</dbReference>
<feature type="domain" description="Thiamine phosphate synthase/TenI" evidence="1">
    <location>
        <begin position="6"/>
        <end position="113"/>
    </location>
</feature>